<evidence type="ECO:0000256" key="1">
    <source>
        <dbReference type="SAM" id="MobiDB-lite"/>
    </source>
</evidence>
<dbReference type="RefSeq" id="WP_379599871.1">
    <property type="nucleotide sequence ID" value="NZ_JBHRTN010000029.1"/>
</dbReference>
<feature type="region of interest" description="Disordered" evidence="1">
    <location>
        <begin position="103"/>
        <end position="126"/>
    </location>
</feature>
<evidence type="ECO:0000256" key="2">
    <source>
        <dbReference type="SAM" id="Phobius"/>
    </source>
</evidence>
<keyword evidence="2" id="KW-0472">Membrane</keyword>
<reference evidence="4" key="1">
    <citation type="journal article" date="2019" name="Int. J. Syst. Evol. Microbiol.">
        <title>The Global Catalogue of Microorganisms (GCM) 10K type strain sequencing project: providing services to taxonomists for standard genome sequencing and annotation.</title>
        <authorList>
            <consortium name="The Broad Institute Genomics Platform"/>
            <consortium name="The Broad Institute Genome Sequencing Center for Infectious Disease"/>
            <person name="Wu L."/>
            <person name="Ma J."/>
        </authorList>
    </citation>
    <scope>NUCLEOTIDE SEQUENCE [LARGE SCALE GENOMIC DNA]</scope>
    <source>
        <strain evidence="4">KCTC 52094</strain>
    </source>
</reference>
<keyword evidence="2" id="KW-0812">Transmembrane</keyword>
<gene>
    <name evidence="3" type="primary">mnhG</name>
    <name evidence="3" type="ORF">ACFOD4_22070</name>
</gene>
<evidence type="ECO:0000313" key="3">
    <source>
        <dbReference type="EMBL" id="MFC3127761.1"/>
    </source>
</evidence>
<feature type="transmembrane region" description="Helical" evidence="2">
    <location>
        <begin position="48"/>
        <end position="67"/>
    </location>
</feature>
<keyword evidence="2" id="KW-1133">Transmembrane helix</keyword>
<name>A0ABV7G8A9_9PROT</name>
<sequence length="126" mass="13389">MNELADIPLWAAVIVSLLLLAGAAMTLIGAIGLLRLPTFYERVHAPTIATSSGLALTLMASMLFFTVSQSRLVLHEVLIGIVVVITTPVTLMLVARASLHRDRLEGGDVPPPLPRRGSGIPEKASQ</sequence>
<evidence type="ECO:0000313" key="4">
    <source>
        <dbReference type="Proteomes" id="UP001595593"/>
    </source>
</evidence>
<accession>A0ABV7G8A9</accession>
<proteinExistence type="predicted"/>
<organism evidence="3 4">
    <name type="scientific">Teichococcus globiformis</name>
    <dbReference type="NCBI Taxonomy" id="2307229"/>
    <lineage>
        <taxon>Bacteria</taxon>
        <taxon>Pseudomonadati</taxon>
        <taxon>Pseudomonadota</taxon>
        <taxon>Alphaproteobacteria</taxon>
        <taxon>Acetobacterales</taxon>
        <taxon>Roseomonadaceae</taxon>
        <taxon>Roseomonas</taxon>
    </lineage>
</organism>
<dbReference type="InterPro" id="IPR005133">
    <property type="entry name" value="PhaG_MnhG_YufB"/>
</dbReference>
<dbReference type="Pfam" id="PF03334">
    <property type="entry name" value="PhaG_MnhG_YufB"/>
    <property type="match status" value="1"/>
</dbReference>
<dbReference type="PANTHER" id="PTHR34703">
    <property type="entry name" value="ANTIPORTER SUBUNIT MNHG2-RELATED"/>
    <property type="match status" value="1"/>
</dbReference>
<dbReference type="EMBL" id="JBHRTN010000029">
    <property type="protein sequence ID" value="MFC3127761.1"/>
    <property type="molecule type" value="Genomic_DNA"/>
</dbReference>
<comment type="caution">
    <text evidence="3">The sequence shown here is derived from an EMBL/GenBank/DDBJ whole genome shotgun (WGS) entry which is preliminary data.</text>
</comment>
<protein>
    <submittedName>
        <fullName evidence="3">Monovalent cation/H(+) antiporter subunit G</fullName>
    </submittedName>
</protein>
<feature type="transmembrane region" description="Helical" evidence="2">
    <location>
        <begin position="12"/>
        <end position="36"/>
    </location>
</feature>
<dbReference type="Proteomes" id="UP001595593">
    <property type="component" value="Unassembled WGS sequence"/>
</dbReference>
<feature type="transmembrane region" description="Helical" evidence="2">
    <location>
        <begin position="73"/>
        <end position="95"/>
    </location>
</feature>
<keyword evidence="4" id="KW-1185">Reference proteome</keyword>
<dbReference type="NCBIfam" id="TIGR01300">
    <property type="entry name" value="CPA3_mnhG_phaG"/>
    <property type="match status" value="1"/>
</dbReference>
<dbReference type="PANTHER" id="PTHR34703:SF1">
    <property type="entry name" value="ANTIPORTER SUBUNIT MNHG2-RELATED"/>
    <property type="match status" value="1"/>
</dbReference>